<sequence length="61" mass="7012">MAGIAREGKEHLHSLYIKEHYPDTYPDCVRNQSISHTNFLHKSILCTRNVGFGAENVLRNE</sequence>
<reference evidence="1" key="1">
    <citation type="journal article" date="2011" name="PLoS Biol.">
        <title>Gene gain and loss during evolution of obligate parasitism in the white rust pathogen of Arabidopsis thaliana.</title>
        <authorList>
            <person name="Kemen E."/>
            <person name="Gardiner A."/>
            <person name="Schultz-Larsen T."/>
            <person name="Kemen A.C."/>
            <person name="Balmuth A.L."/>
            <person name="Robert-Seilaniantz A."/>
            <person name="Bailey K."/>
            <person name="Holub E."/>
            <person name="Studholme D.J."/>
            <person name="Maclean D."/>
            <person name="Jones J.D."/>
        </authorList>
    </citation>
    <scope>NUCLEOTIDE SEQUENCE</scope>
</reference>
<dbReference type="AlphaFoldDB" id="F0X0Q6"/>
<organism evidence="1">
    <name type="scientific">Albugo laibachii Nc14</name>
    <dbReference type="NCBI Taxonomy" id="890382"/>
    <lineage>
        <taxon>Eukaryota</taxon>
        <taxon>Sar</taxon>
        <taxon>Stramenopiles</taxon>
        <taxon>Oomycota</taxon>
        <taxon>Peronosporomycetes</taxon>
        <taxon>Albuginales</taxon>
        <taxon>Albuginaceae</taxon>
        <taxon>Albugo</taxon>
    </lineage>
</organism>
<reference evidence="1" key="2">
    <citation type="submission" date="2011-02" db="EMBL/GenBank/DDBJ databases">
        <authorList>
            <person name="MacLean D."/>
        </authorList>
    </citation>
    <scope>NUCLEOTIDE SEQUENCE</scope>
</reference>
<name>F0X0Q6_9STRA</name>
<dbReference type="EMBL" id="FR824547">
    <property type="protein sequence ID" value="CCA27350.1"/>
    <property type="molecule type" value="Genomic_DNA"/>
</dbReference>
<gene>
    <name evidence="1" type="primary">AlNc14C512G12001</name>
    <name evidence="1" type="ORF">ALNC14_134940</name>
</gene>
<dbReference type="HOGENOM" id="CLU_2946450_0_0_1"/>
<accession>F0X0Q6</accession>
<protein>
    <submittedName>
        <fullName evidence="1">AlNc14C512G12001 protein</fullName>
    </submittedName>
</protein>
<proteinExistence type="predicted"/>
<evidence type="ECO:0000313" key="1">
    <source>
        <dbReference type="EMBL" id="CCA27350.1"/>
    </source>
</evidence>